<reference evidence="1 2" key="1">
    <citation type="submission" date="2020-03" db="EMBL/GenBank/DDBJ databases">
        <title>Genomic analysis of Bacteroides faecium CBA7301.</title>
        <authorList>
            <person name="Kim J."/>
            <person name="Roh S.W."/>
        </authorList>
    </citation>
    <scope>NUCLEOTIDE SEQUENCE [LARGE SCALE GENOMIC DNA]</scope>
    <source>
        <strain evidence="1 2">CBA7301</strain>
    </source>
</reference>
<accession>A0A6H0KQZ5</accession>
<sequence length="251" mass="29115">MKILIIVMGILSLFSSCTNRKEKLTEEEKSVQNGSEVEENKSCLDHDTLLGNMFSSNKGNDTIEVCTKRFDIATFERHKKDFVTNYHEGYKVLNDDTLRVYSKYINDNEVEYTIEEYSKESYFCYLNTYFANGNMKSKRILNITGDMYLGVSLYYSKEGKLEKEVNEDEGYCFTFQQLISLLEKRGVFIPKGITLPDGFIDYRYRISRDIIDDLVVYTVIYPLSDRKDVILSVSGKDGSIIKEIPYTIEDN</sequence>
<dbReference type="Proteomes" id="UP000501780">
    <property type="component" value="Chromosome"/>
</dbReference>
<name>A0A6H0KQZ5_9BACE</name>
<evidence type="ECO:0000313" key="1">
    <source>
        <dbReference type="EMBL" id="QIU94948.1"/>
    </source>
</evidence>
<proteinExistence type="predicted"/>
<dbReference type="RefSeq" id="WP_167963320.1">
    <property type="nucleotide sequence ID" value="NZ_CP050831.1"/>
</dbReference>
<dbReference type="EMBL" id="CP050831">
    <property type="protein sequence ID" value="QIU94948.1"/>
    <property type="molecule type" value="Genomic_DNA"/>
</dbReference>
<keyword evidence="2" id="KW-1185">Reference proteome</keyword>
<evidence type="ECO:0000313" key="2">
    <source>
        <dbReference type="Proteomes" id="UP000501780"/>
    </source>
</evidence>
<dbReference type="AlphaFoldDB" id="A0A6H0KQZ5"/>
<protein>
    <submittedName>
        <fullName evidence="1">Uncharacterized protein</fullName>
    </submittedName>
</protein>
<gene>
    <name evidence="1" type="ORF">BacF7301_12695</name>
</gene>
<organism evidence="1 2">
    <name type="scientific">Bacteroides faecium</name>
    <dbReference type="NCBI Taxonomy" id="2715212"/>
    <lineage>
        <taxon>Bacteria</taxon>
        <taxon>Pseudomonadati</taxon>
        <taxon>Bacteroidota</taxon>
        <taxon>Bacteroidia</taxon>
        <taxon>Bacteroidales</taxon>
        <taxon>Bacteroidaceae</taxon>
        <taxon>Bacteroides</taxon>
    </lineage>
</organism>
<dbReference type="KEGG" id="bfc:BacF7301_12695"/>
<dbReference type="PROSITE" id="PS51257">
    <property type="entry name" value="PROKAR_LIPOPROTEIN"/>
    <property type="match status" value="1"/>
</dbReference>